<evidence type="ECO:0000256" key="1">
    <source>
        <dbReference type="ARBA" id="ARBA00008791"/>
    </source>
</evidence>
<reference evidence="3 4" key="1">
    <citation type="submission" date="2018-06" db="EMBL/GenBank/DDBJ databases">
        <title>Extensive metabolic versatility and redundancy in microbially diverse, dynamic hydrothermal sediments.</title>
        <authorList>
            <person name="Dombrowski N."/>
            <person name="Teske A."/>
            <person name="Baker B.J."/>
        </authorList>
    </citation>
    <scope>NUCLEOTIDE SEQUENCE [LARGE SCALE GENOMIC DNA]</scope>
    <source>
        <strain evidence="3">B3_G15</strain>
    </source>
</reference>
<comment type="caution">
    <text evidence="3">The sequence shown here is derived from an EMBL/GenBank/DDBJ whole genome shotgun (WGS) entry which is preliminary data.</text>
</comment>
<dbReference type="CDD" id="cd00293">
    <property type="entry name" value="USP-like"/>
    <property type="match status" value="1"/>
</dbReference>
<comment type="similarity">
    <text evidence="1">Belongs to the universal stress protein A family.</text>
</comment>
<feature type="domain" description="UspA" evidence="2">
    <location>
        <begin position="6"/>
        <end position="149"/>
    </location>
</feature>
<proteinExistence type="inferred from homology"/>
<dbReference type="SUPFAM" id="SSF52402">
    <property type="entry name" value="Adenine nucleotide alpha hydrolases-like"/>
    <property type="match status" value="1"/>
</dbReference>
<accession>A0A662D9U4</accession>
<dbReference type="Pfam" id="PF00582">
    <property type="entry name" value="Usp"/>
    <property type="match status" value="1"/>
</dbReference>
<dbReference type="PANTHER" id="PTHR46268:SF6">
    <property type="entry name" value="UNIVERSAL STRESS PROTEIN UP12"/>
    <property type="match status" value="1"/>
</dbReference>
<dbReference type="Gene3D" id="3.40.50.620">
    <property type="entry name" value="HUPs"/>
    <property type="match status" value="1"/>
</dbReference>
<evidence type="ECO:0000313" key="4">
    <source>
        <dbReference type="Proteomes" id="UP000280417"/>
    </source>
</evidence>
<dbReference type="Proteomes" id="UP000280417">
    <property type="component" value="Unassembled WGS sequence"/>
</dbReference>
<gene>
    <name evidence="3" type="ORF">DRJ04_08615</name>
</gene>
<evidence type="ECO:0000259" key="2">
    <source>
        <dbReference type="Pfam" id="PF00582"/>
    </source>
</evidence>
<protein>
    <submittedName>
        <fullName evidence="3">Universal stress protein</fullName>
    </submittedName>
</protein>
<organism evidence="3 4">
    <name type="scientific">Aerophobetes bacterium</name>
    <dbReference type="NCBI Taxonomy" id="2030807"/>
    <lineage>
        <taxon>Bacteria</taxon>
        <taxon>Candidatus Aerophobota</taxon>
    </lineage>
</organism>
<dbReference type="AlphaFoldDB" id="A0A662D9U4"/>
<dbReference type="InterPro" id="IPR006016">
    <property type="entry name" value="UspA"/>
</dbReference>
<dbReference type="EMBL" id="QMQA01000284">
    <property type="protein sequence ID" value="RLE11113.1"/>
    <property type="molecule type" value="Genomic_DNA"/>
</dbReference>
<evidence type="ECO:0000313" key="3">
    <source>
        <dbReference type="EMBL" id="RLE11113.1"/>
    </source>
</evidence>
<sequence length="161" mass="18896">MAKPVERIMVYIDGTEESIVAAQYAIVLAKTLDAELYALYIINIKALEELLRAKIFLKEEEYEYERDLREDAKRYLRHVEELGSRKSVDVKKISLEGSVYTELLNAVKEYGIDLLVLKELSHVRSRREEFYDESERAMRAVPCSVLIVKDEERVWELYESI</sequence>
<dbReference type="InterPro" id="IPR014729">
    <property type="entry name" value="Rossmann-like_a/b/a_fold"/>
</dbReference>
<dbReference type="PANTHER" id="PTHR46268">
    <property type="entry name" value="STRESS RESPONSE PROTEIN NHAX"/>
    <property type="match status" value="1"/>
</dbReference>
<name>A0A662D9U4_UNCAE</name>